<dbReference type="PANTHER" id="PTHR30327:SF1">
    <property type="entry name" value="UPF0301 PROTEIN YQGE"/>
    <property type="match status" value="1"/>
</dbReference>
<dbReference type="PANTHER" id="PTHR30327">
    <property type="entry name" value="UNCHARACTERIZED PROTEIN YQGE"/>
    <property type="match status" value="1"/>
</dbReference>
<dbReference type="AlphaFoldDB" id="A0A0P7YAU9"/>
<gene>
    <name evidence="3" type="primary">algH</name>
    <name evidence="3" type="ORF">HLUCCX14_15005</name>
</gene>
<evidence type="ECO:0000313" key="3">
    <source>
        <dbReference type="EMBL" id="KPQ27376.1"/>
    </source>
</evidence>
<sequence length="188" mass="20701">MTTENQSSDNLRHHFLVASPWLEDPRFHGGVIYLCEHSADGTLGLMINQPLDIHLGEILEQLDMHGGELDLPVYTGGPVQPERGFVLHSPGRQWQSTARVAEDVALSTSRDILESIGKDDGPEEFLVALGYSGWGEGQLEEELGSNAWLTCPASTDILFRTPVEKRYEAVLRLIGIDLNQLTDSVGHA</sequence>
<proteinExistence type="inferred from homology"/>
<reference evidence="3 4" key="1">
    <citation type="submission" date="2015-09" db="EMBL/GenBank/DDBJ databases">
        <title>Identification and resolution of microdiversity through metagenomic sequencing of parallel consortia.</title>
        <authorList>
            <person name="Nelson W.C."/>
            <person name="Romine M.F."/>
            <person name="Lindemann S.R."/>
        </authorList>
    </citation>
    <scope>NUCLEOTIDE SEQUENCE [LARGE SCALE GENOMIC DNA]</scope>
    <source>
        <strain evidence="3">HL-55</strain>
    </source>
</reference>
<organism evidence="3 4">
    <name type="scientific">Marinobacter excellens HL-55</name>
    <dbReference type="NCBI Taxonomy" id="1305731"/>
    <lineage>
        <taxon>Bacteria</taxon>
        <taxon>Pseudomonadati</taxon>
        <taxon>Pseudomonadota</taxon>
        <taxon>Gammaproteobacteria</taxon>
        <taxon>Pseudomonadales</taxon>
        <taxon>Marinobacteraceae</taxon>
        <taxon>Marinobacter</taxon>
    </lineage>
</organism>
<protein>
    <recommendedName>
        <fullName evidence="2">UPF0301 protein HLUCCX14_15005</fullName>
    </recommendedName>
</protein>
<comment type="caution">
    <text evidence="3">The sequence shown here is derived from an EMBL/GenBank/DDBJ whole genome shotgun (WGS) entry which is preliminary data.</text>
</comment>
<dbReference type="InterPro" id="IPR003774">
    <property type="entry name" value="AlgH-like"/>
</dbReference>
<dbReference type="NCBIfam" id="NF001266">
    <property type="entry name" value="PRK00228.1-1"/>
    <property type="match status" value="1"/>
</dbReference>
<accession>A0A0P7YAU9</accession>
<dbReference type="Pfam" id="PF02622">
    <property type="entry name" value="DUF179"/>
    <property type="match status" value="1"/>
</dbReference>
<dbReference type="STRING" id="1305731.GCA_000934705_03163"/>
<dbReference type="PATRIC" id="fig|1305731.5.peg.1769"/>
<dbReference type="EMBL" id="LJZQ01000029">
    <property type="protein sequence ID" value="KPQ27376.1"/>
    <property type="molecule type" value="Genomic_DNA"/>
</dbReference>
<dbReference type="OrthoDB" id="9807486at2"/>
<dbReference type="GO" id="GO:0005829">
    <property type="term" value="C:cytosol"/>
    <property type="evidence" value="ECO:0007669"/>
    <property type="project" value="TreeGrafter"/>
</dbReference>
<evidence type="ECO:0000256" key="2">
    <source>
        <dbReference type="HAMAP-Rule" id="MF_00758"/>
    </source>
</evidence>
<dbReference type="Proteomes" id="UP000050416">
    <property type="component" value="Unassembled WGS sequence"/>
</dbReference>
<dbReference type="Gene3D" id="3.40.1740.10">
    <property type="entry name" value="VC0467-like"/>
    <property type="match status" value="1"/>
</dbReference>
<dbReference type="SUPFAM" id="SSF143456">
    <property type="entry name" value="VC0467-like"/>
    <property type="match status" value="1"/>
</dbReference>
<evidence type="ECO:0000256" key="1">
    <source>
        <dbReference type="ARBA" id="ARBA00009600"/>
    </source>
</evidence>
<comment type="similarity">
    <text evidence="1 2">Belongs to the UPF0301 (AlgH) family.</text>
</comment>
<name>A0A0P7YAU9_9GAMM</name>
<evidence type="ECO:0000313" key="4">
    <source>
        <dbReference type="Proteomes" id="UP000050416"/>
    </source>
</evidence>
<dbReference type="HAMAP" id="MF_00758">
    <property type="entry name" value="UPF0301"/>
    <property type="match status" value="1"/>
</dbReference>